<proteinExistence type="predicted"/>
<keyword evidence="3" id="KW-1185">Reference proteome</keyword>
<dbReference type="EMBL" id="JBDJPC010000007">
    <property type="protein sequence ID" value="KAL1494412.1"/>
    <property type="molecule type" value="Genomic_DNA"/>
</dbReference>
<evidence type="ECO:0008006" key="4">
    <source>
        <dbReference type="Google" id="ProtNLM"/>
    </source>
</evidence>
<feature type="region of interest" description="Disordered" evidence="1">
    <location>
        <begin position="1"/>
        <end position="24"/>
    </location>
</feature>
<organism evidence="2 3">
    <name type="scientific">Hypothenemus hampei</name>
    <name type="common">Coffee berry borer</name>
    <dbReference type="NCBI Taxonomy" id="57062"/>
    <lineage>
        <taxon>Eukaryota</taxon>
        <taxon>Metazoa</taxon>
        <taxon>Ecdysozoa</taxon>
        <taxon>Arthropoda</taxon>
        <taxon>Hexapoda</taxon>
        <taxon>Insecta</taxon>
        <taxon>Pterygota</taxon>
        <taxon>Neoptera</taxon>
        <taxon>Endopterygota</taxon>
        <taxon>Coleoptera</taxon>
        <taxon>Polyphaga</taxon>
        <taxon>Cucujiformia</taxon>
        <taxon>Curculionidae</taxon>
        <taxon>Scolytinae</taxon>
        <taxon>Hypothenemus</taxon>
    </lineage>
</organism>
<feature type="compositionally biased region" description="Basic and acidic residues" evidence="1">
    <location>
        <begin position="538"/>
        <end position="560"/>
    </location>
</feature>
<accession>A0ABD1EI78</accession>
<reference evidence="2 3" key="1">
    <citation type="submission" date="2024-05" db="EMBL/GenBank/DDBJ databases">
        <title>Genetic variation in Jamaican populations of the coffee berry borer (Hypothenemus hampei).</title>
        <authorList>
            <person name="Errbii M."/>
            <person name="Myrie A."/>
        </authorList>
    </citation>
    <scope>NUCLEOTIDE SEQUENCE [LARGE SCALE GENOMIC DNA]</scope>
    <source>
        <strain evidence="2">JA-Hopewell-2020-01-JO</strain>
        <tissue evidence="2">Whole body</tissue>
    </source>
</reference>
<protein>
    <recommendedName>
        <fullName evidence="4">EF-hand domain-containing protein</fullName>
    </recommendedName>
</protein>
<feature type="region of interest" description="Disordered" evidence="1">
    <location>
        <begin position="467"/>
        <end position="488"/>
    </location>
</feature>
<evidence type="ECO:0000256" key="1">
    <source>
        <dbReference type="SAM" id="MobiDB-lite"/>
    </source>
</evidence>
<gene>
    <name evidence="2" type="ORF">ABEB36_010015</name>
</gene>
<sequence length="928" mass="106143">MEIEEFSDNTLQAGFPANGTRTRKKWKKKISRKLFRHHNIQLFNPKEYKSGPMLKQKDPVSPGRKYTENGNRKQSITESIVSSLGGQKVLTNMEENNNSSSCVGKHHLPAVFMETPSRRRSQEININNHISKSTKGISVLQIAPGDMPSLQDNLPQNLSTQRANIAEVPVDLSVKIVPHNSEPSEIKPNDKRSVIMKAPDQELNNQKPPTPFTHVDNPILYMNSLFSAAHILPPTINHSSSEYLLKIHDVNSNVALLQRMVKQKFSLELLQDVSSVLTRLKKTLNENPEINQDVWPRAHKMLTETSNFISRSVKQMFDIDLDVNEITNAIGQTDLSVFKNNFVHKLEELKSIRNLNLQMPCYFPIGPPTFDPSIHLPPCNIAHYPKQQSVKKSPISILRPRSKSHKTSVLEPPFPQFTRSFSAEHHIGRLSCMTTYKPSNFMENFPPHQLSNEPNRFRMPPLEYPLKLPPPSSLNQTSISPTEKKISSTTDLEMTKLPEESTKTLHQGHRVIKPVPAVIVADHSMQITKESTSTGSMSKERMSVITSPREKSKPSEKETSPEDLDNGEFLIWLERLKKDKKLRGKFLSQMGIVKKEEPCDDGTCIEIIDSDDEKFEEFKKIHLEKRGMKATVITAAPKHQETNVEKSKHVHSLSKLDYIPPIQLPYHEQKKLVYSPEIEPISPVQLEKNFFNFPSSGTIVSPTESNRNIITDASRPNNYFPKRKIPNDFQKYSNLKKGIPIKEGNSDEFSKRRKSLDRPQTSTSPRAAPLGKLCYIRENHMFLRYFDDIQVELFIRNLSVQDEELLRTTGIDPEKLKNSIKSSSNSSAGDHLNKTEVVRLPFDVEFSSKEELQDVEEFVKESNLVERFVPKDFADFYRYVTGFQIIKNKHPVSLKTFLTMYNTNRTTELLRKYLQRLDENSTGRIVVD</sequence>
<feature type="region of interest" description="Disordered" evidence="1">
    <location>
        <begin position="739"/>
        <end position="767"/>
    </location>
</feature>
<evidence type="ECO:0000313" key="2">
    <source>
        <dbReference type="EMBL" id="KAL1494412.1"/>
    </source>
</evidence>
<comment type="caution">
    <text evidence="2">The sequence shown here is derived from an EMBL/GenBank/DDBJ whole genome shotgun (WGS) entry which is preliminary data.</text>
</comment>
<feature type="region of interest" description="Disordered" evidence="1">
    <location>
        <begin position="528"/>
        <end position="563"/>
    </location>
</feature>
<feature type="compositionally biased region" description="Polar residues" evidence="1">
    <location>
        <begin position="475"/>
        <end position="488"/>
    </location>
</feature>
<dbReference type="Proteomes" id="UP001566132">
    <property type="component" value="Unassembled WGS sequence"/>
</dbReference>
<dbReference type="AlphaFoldDB" id="A0ABD1EI78"/>
<name>A0ABD1EI78_HYPHA</name>
<feature type="compositionally biased region" description="Polar residues" evidence="1">
    <location>
        <begin position="528"/>
        <end position="537"/>
    </location>
</feature>
<feature type="region of interest" description="Disordered" evidence="1">
    <location>
        <begin position="49"/>
        <end position="75"/>
    </location>
</feature>
<evidence type="ECO:0000313" key="3">
    <source>
        <dbReference type="Proteomes" id="UP001566132"/>
    </source>
</evidence>